<dbReference type="GeneID" id="86060556"/>
<accession>A0A2V3Y867</accession>
<protein>
    <submittedName>
        <fullName evidence="1">Extracellular solute-binding protein (Family 3)</fullName>
    </submittedName>
</protein>
<gene>
    <name evidence="1" type="ORF">DFR60_10341</name>
</gene>
<evidence type="ECO:0000313" key="1">
    <source>
        <dbReference type="EMBL" id="PXX54991.1"/>
    </source>
</evidence>
<reference evidence="1 2" key="1">
    <citation type="submission" date="2018-05" db="EMBL/GenBank/DDBJ databases">
        <title>Genomic Encyclopedia of Type Strains, Phase IV (KMG-IV): sequencing the most valuable type-strain genomes for metagenomic binning, comparative biology and taxonomic classification.</title>
        <authorList>
            <person name="Goeker M."/>
        </authorList>
    </citation>
    <scope>NUCLEOTIDE SEQUENCE [LARGE SCALE GENOMIC DNA]</scope>
    <source>
        <strain evidence="1 2">DSM 24995</strain>
    </source>
</reference>
<name>A0A2V3Y867_9FIRM</name>
<dbReference type="EMBL" id="QJKD01000003">
    <property type="protein sequence ID" value="PXX54991.1"/>
    <property type="molecule type" value="Genomic_DNA"/>
</dbReference>
<dbReference type="AlphaFoldDB" id="A0A2V3Y867"/>
<evidence type="ECO:0000313" key="2">
    <source>
        <dbReference type="Proteomes" id="UP000248057"/>
    </source>
</evidence>
<dbReference type="RefSeq" id="WP_110322117.1">
    <property type="nucleotide sequence ID" value="NZ_QJKD01000003.1"/>
</dbReference>
<keyword evidence="2" id="KW-1185">Reference proteome</keyword>
<dbReference type="SUPFAM" id="SSF53850">
    <property type="entry name" value="Periplasmic binding protein-like II"/>
    <property type="match status" value="1"/>
</dbReference>
<dbReference type="Gene3D" id="3.40.190.10">
    <property type="entry name" value="Periplasmic binding protein-like II"/>
    <property type="match status" value="2"/>
</dbReference>
<proteinExistence type="predicted"/>
<dbReference type="Proteomes" id="UP000248057">
    <property type="component" value="Unassembled WGS sequence"/>
</dbReference>
<comment type="caution">
    <text evidence="1">The sequence shown here is derived from an EMBL/GenBank/DDBJ whole genome shotgun (WGS) entry which is preliminary data.</text>
</comment>
<organism evidence="1 2">
    <name type="scientific">Hungatella effluvii</name>
    <dbReference type="NCBI Taxonomy" id="1096246"/>
    <lineage>
        <taxon>Bacteria</taxon>
        <taxon>Bacillati</taxon>
        <taxon>Bacillota</taxon>
        <taxon>Clostridia</taxon>
        <taxon>Lachnospirales</taxon>
        <taxon>Lachnospiraceae</taxon>
        <taxon>Hungatella</taxon>
    </lineage>
</organism>
<sequence length="242" mass="26330">MRTAFRWICAAGCAAVVCTVPGCRADIKDAEARIKEKNVLTVAVPETDETGERREAALLEDKTIRFLAEELGVELVLLEMPSSELQTAVQERKADVAAGFVAAEEQGVENCSISYGLKGVYLVEVKAKAVDAPYGEPQSQEEKKIAVSPELSGIVKTYVYSGAMGGLEEVDSAKEAARLMLEGKAGGYVCYEQEAREMLKEGKFLAKDLGGAPREGYVFLADREGHKLLNVINRFLTDELMN</sequence>